<name>A0A914UMD4_9BILA</name>
<evidence type="ECO:0000256" key="1">
    <source>
        <dbReference type="SAM" id="SignalP"/>
    </source>
</evidence>
<feature type="chain" id="PRO_5038123375" evidence="1">
    <location>
        <begin position="20"/>
        <end position="101"/>
    </location>
</feature>
<evidence type="ECO:0000313" key="3">
    <source>
        <dbReference type="WBParaSite" id="PSAMB.scaffold1083size36143.g10908.t1"/>
    </source>
</evidence>
<feature type="signal peptide" evidence="1">
    <location>
        <begin position="1"/>
        <end position="19"/>
    </location>
</feature>
<accession>A0A914UMD4</accession>
<reference evidence="3" key="1">
    <citation type="submission" date="2022-11" db="UniProtKB">
        <authorList>
            <consortium name="WormBaseParasite"/>
        </authorList>
    </citation>
    <scope>IDENTIFICATION</scope>
</reference>
<keyword evidence="1" id="KW-0732">Signal</keyword>
<proteinExistence type="predicted"/>
<protein>
    <submittedName>
        <fullName evidence="3">Uncharacterized protein</fullName>
    </submittedName>
</protein>
<organism evidence="2 3">
    <name type="scientific">Plectus sambesii</name>
    <dbReference type="NCBI Taxonomy" id="2011161"/>
    <lineage>
        <taxon>Eukaryota</taxon>
        <taxon>Metazoa</taxon>
        <taxon>Ecdysozoa</taxon>
        <taxon>Nematoda</taxon>
        <taxon>Chromadorea</taxon>
        <taxon>Plectida</taxon>
        <taxon>Plectina</taxon>
        <taxon>Plectoidea</taxon>
        <taxon>Plectidae</taxon>
        <taxon>Plectus</taxon>
    </lineage>
</organism>
<dbReference type="Proteomes" id="UP000887566">
    <property type="component" value="Unplaced"/>
</dbReference>
<evidence type="ECO:0000313" key="2">
    <source>
        <dbReference type="Proteomes" id="UP000887566"/>
    </source>
</evidence>
<dbReference type="AlphaFoldDB" id="A0A914UMD4"/>
<dbReference type="WBParaSite" id="PSAMB.scaffold1083size36143.g10908.t1">
    <property type="protein sequence ID" value="PSAMB.scaffold1083size36143.g10908.t1"/>
    <property type="gene ID" value="PSAMB.scaffold1083size36143.g10908"/>
</dbReference>
<sequence length="101" mass="11243">MKSTILLFVTISSIATCICYPQVHDQFWKNQKYESNRGYIARAQFRGYRNNCVPQGEGCLCIIGTEASTGLHVEQVHTSDAACKCRHDEVGDDCTPTPARS</sequence>
<keyword evidence="2" id="KW-1185">Reference proteome</keyword>